<dbReference type="AlphaFoldDB" id="A0A0C2WUP3"/>
<sequence>MNQNQETDSVNPGNSKWHAKWKLDAAEIANAQEGVDETKRTGTGAKWKNSNGKYKLSAEDIANAEGGREAGQLEGGL</sequence>
<dbReference type="EMBL" id="KN824393">
    <property type="protein sequence ID" value="KIM21092.1"/>
    <property type="molecule type" value="Genomic_DNA"/>
</dbReference>
<accession>A0A0C2WUP3</accession>
<dbReference type="HOGENOM" id="CLU_2639639_0_0_1"/>
<name>A0A0C2WUP3_SERVB</name>
<organism evidence="1 2">
    <name type="scientific">Serendipita vermifera MAFF 305830</name>
    <dbReference type="NCBI Taxonomy" id="933852"/>
    <lineage>
        <taxon>Eukaryota</taxon>
        <taxon>Fungi</taxon>
        <taxon>Dikarya</taxon>
        <taxon>Basidiomycota</taxon>
        <taxon>Agaricomycotina</taxon>
        <taxon>Agaricomycetes</taxon>
        <taxon>Sebacinales</taxon>
        <taxon>Serendipitaceae</taxon>
        <taxon>Serendipita</taxon>
    </lineage>
</organism>
<gene>
    <name evidence="1" type="ORF">M408DRAFT_29812</name>
</gene>
<reference evidence="1 2" key="1">
    <citation type="submission" date="2014-04" db="EMBL/GenBank/DDBJ databases">
        <authorList>
            <consortium name="DOE Joint Genome Institute"/>
            <person name="Kuo A."/>
            <person name="Zuccaro A."/>
            <person name="Kohler A."/>
            <person name="Nagy L.G."/>
            <person name="Floudas D."/>
            <person name="Copeland A."/>
            <person name="Barry K.W."/>
            <person name="Cichocki N."/>
            <person name="Veneault-Fourrey C."/>
            <person name="LaButti K."/>
            <person name="Lindquist E.A."/>
            <person name="Lipzen A."/>
            <person name="Lundell T."/>
            <person name="Morin E."/>
            <person name="Murat C."/>
            <person name="Sun H."/>
            <person name="Tunlid A."/>
            <person name="Henrissat B."/>
            <person name="Grigoriev I.V."/>
            <person name="Hibbett D.S."/>
            <person name="Martin F."/>
            <person name="Nordberg H.P."/>
            <person name="Cantor M.N."/>
            <person name="Hua S.X."/>
        </authorList>
    </citation>
    <scope>NUCLEOTIDE SEQUENCE [LARGE SCALE GENOMIC DNA]</scope>
    <source>
        <strain evidence="1 2">MAFF 305830</strain>
    </source>
</reference>
<reference evidence="2" key="2">
    <citation type="submission" date="2015-01" db="EMBL/GenBank/DDBJ databases">
        <title>Evolutionary Origins and Diversification of the Mycorrhizal Mutualists.</title>
        <authorList>
            <consortium name="DOE Joint Genome Institute"/>
            <consortium name="Mycorrhizal Genomics Consortium"/>
            <person name="Kohler A."/>
            <person name="Kuo A."/>
            <person name="Nagy L.G."/>
            <person name="Floudas D."/>
            <person name="Copeland A."/>
            <person name="Barry K.W."/>
            <person name="Cichocki N."/>
            <person name="Veneault-Fourrey C."/>
            <person name="LaButti K."/>
            <person name="Lindquist E.A."/>
            <person name="Lipzen A."/>
            <person name="Lundell T."/>
            <person name="Morin E."/>
            <person name="Murat C."/>
            <person name="Riley R."/>
            <person name="Ohm R."/>
            <person name="Sun H."/>
            <person name="Tunlid A."/>
            <person name="Henrissat B."/>
            <person name="Grigoriev I.V."/>
            <person name="Hibbett D.S."/>
            <person name="Martin F."/>
        </authorList>
    </citation>
    <scope>NUCLEOTIDE SEQUENCE [LARGE SCALE GENOMIC DNA]</scope>
    <source>
        <strain evidence="2">MAFF 305830</strain>
    </source>
</reference>
<proteinExistence type="predicted"/>
<evidence type="ECO:0000313" key="2">
    <source>
        <dbReference type="Proteomes" id="UP000054097"/>
    </source>
</evidence>
<evidence type="ECO:0000313" key="1">
    <source>
        <dbReference type="EMBL" id="KIM21092.1"/>
    </source>
</evidence>
<protein>
    <submittedName>
        <fullName evidence="1">Uncharacterized protein</fullName>
    </submittedName>
</protein>
<keyword evidence="2" id="KW-1185">Reference proteome</keyword>
<dbReference type="Proteomes" id="UP000054097">
    <property type="component" value="Unassembled WGS sequence"/>
</dbReference>